<evidence type="ECO:0000256" key="1">
    <source>
        <dbReference type="SAM" id="Coils"/>
    </source>
</evidence>
<gene>
    <name evidence="4" type="ORF">HFQ381_LOCUS13443</name>
    <name evidence="5" type="ORF">QYT958_LOCUS11064</name>
    <name evidence="3" type="ORF">UJA718_LOCUS2462</name>
</gene>
<evidence type="ECO:0000313" key="3">
    <source>
        <dbReference type="EMBL" id="CAF4134442.1"/>
    </source>
</evidence>
<feature type="region of interest" description="Disordered" evidence="2">
    <location>
        <begin position="1164"/>
        <end position="1208"/>
    </location>
</feature>
<feature type="coiled-coil region" evidence="1">
    <location>
        <begin position="584"/>
        <end position="622"/>
    </location>
</feature>
<feature type="compositionally biased region" description="Low complexity" evidence="2">
    <location>
        <begin position="292"/>
        <end position="310"/>
    </location>
</feature>
<dbReference type="Proteomes" id="UP000663851">
    <property type="component" value="Unassembled WGS sequence"/>
</dbReference>
<dbReference type="EMBL" id="CAJOBP010000169">
    <property type="protein sequence ID" value="CAF4134442.1"/>
    <property type="molecule type" value="Genomic_DNA"/>
</dbReference>
<dbReference type="EMBL" id="CAJOBO010000846">
    <property type="protein sequence ID" value="CAF4299312.1"/>
    <property type="molecule type" value="Genomic_DNA"/>
</dbReference>
<protein>
    <submittedName>
        <fullName evidence="5">Uncharacterized protein</fullName>
    </submittedName>
</protein>
<feature type="region of interest" description="Disordered" evidence="2">
    <location>
        <begin position="1"/>
        <end position="45"/>
    </location>
</feature>
<feature type="coiled-coil region" evidence="1">
    <location>
        <begin position="1009"/>
        <end position="1079"/>
    </location>
</feature>
<evidence type="ECO:0000256" key="2">
    <source>
        <dbReference type="SAM" id="MobiDB-lite"/>
    </source>
</evidence>
<keyword evidence="1" id="KW-0175">Coiled coil</keyword>
<feature type="coiled-coil region" evidence="1">
    <location>
        <begin position="525"/>
        <end position="559"/>
    </location>
</feature>
<evidence type="ECO:0000313" key="5">
    <source>
        <dbReference type="EMBL" id="CAF4593491.1"/>
    </source>
</evidence>
<feature type="coiled-coil region" evidence="1">
    <location>
        <begin position="648"/>
        <end position="788"/>
    </location>
</feature>
<reference evidence="5" key="1">
    <citation type="submission" date="2021-02" db="EMBL/GenBank/DDBJ databases">
        <authorList>
            <person name="Nowell W R."/>
        </authorList>
    </citation>
    <scope>NUCLEOTIDE SEQUENCE</scope>
</reference>
<feature type="coiled-coil region" evidence="1">
    <location>
        <begin position="1108"/>
        <end position="1149"/>
    </location>
</feature>
<organism evidence="5 6">
    <name type="scientific">Rotaria socialis</name>
    <dbReference type="NCBI Taxonomy" id="392032"/>
    <lineage>
        <taxon>Eukaryota</taxon>
        <taxon>Metazoa</taxon>
        <taxon>Spiralia</taxon>
        <taxon>Gnathifera</taxon>
        <taxon>Rotifera</taxon>
        <taxon>Eurotatoria</taxon>
        <taxon>Bdelloidea</taxon>
        <taxon>Philodinida</taxon>
        <taxon>Philodinidae</taxon>
        <taxon>Rotaria</taxon>
    </lineage>
</organism>
<keyword evidence="7" id="KW-1185">Reference proteome</keyword>
<feature type="compositionally biased region" description="Basic residues" evidence="2">
    <location>
        <begin position="1"/>
        <end position="11"/>
    </location>
</feature>
<feature type="region of interest" description="Disordered" evidence="2">
    <location>
        <begin position="284"/>
        <end position="314"/>
    </location>
</feature>
<evidence type="ECO:0000313" key="6">
    <source>
        <dbReference type="Proteomes" id="UP000663848"/>
    </source>
</evidence>
<feature type="coiled-coil region" evidence="1">
    <location>
        <begin position="351"/>
        <end position="385"/>
    </location>
</feature>
<dbReference type="Gene3D" id="1.10.287.1490">
    <property type="match status" value="1"/>
</dbReference>
<feature type="coiled-coil region" evidence="1">
    <location>
        <begin position="917"/>
        <end position="951"/>
    </location>
</feature>
<feature type="coiled-coil region" evidence="1">
    <location>
        <begin position="121"/>
        <end position="272"/>
    </location>
</feature>
<accession>A0A821BDL0</accession>
<feature type="coiled-coil region" evidence="1">
    <location>
        <begin position="814"/>
        <end position="862"/>
    </location>
</feature>
<comment type="caution">
    <text evidence="5">The sequence shown here is derived from an EMBL/GenBank/DDBJ whole genome shotgun (WGS) entry which is preliminary data.</text>
</comment>
<proteinExistence type="predicted"/>
<dbReference type="Proteomes" id="UP000663848">
    <property type="component" value="Unassembled WGS sequence"/>
</dbReference>
<dbReference type="AlphaFoldDB" id="A0A821BDL0"/>
<feature type="compositionally biased region" description="Low complexity" evidence="2">
    <location>
        <begin position="1164"/>
        <end position="1176"/>
    </location>
</feature>
<dbReference type="Proteomes" id="UP000663873">
    <property type="component" value="Unassembled WGS sequence"/>
</dbReference>
<name>A0A821BDL0_9BILA</name>
<sequence length="1208" mass="143087">MYTRTRRKKRTTSMEATTGEREADEEDNNNDSQISKVKQDHDRQKDLPKTINLVAPASLSSLAVPISNESHDQPHHSSAIHIAHLLHEANLSELIPVDLVSQFKFFLNDRSHLHNQIEFVRTQFEKQYNSLKNRLDETETENERLTAQHRSSTKQLLLYKNLVEDHENTNSSTKTKDYQQLKLTIDAVLKENERLYAEIHDFKTSDPVYEQVQLLETANKHLKQELIHATNDNHRLKQMINIDEIKQLKLKLSKSTDECEKLKLLNKKLINEVQIRQRQLQTSSPKQLRVYPHSPSQQQQQQFQLSPISQHSAISPPASTIVSRRVNENISPLTIQNLRQFEVVSHYPVPISSASSDIAQLKDHVHLLEQKLQQREYELQTLQIEIEKGTSSIMSSIEDLYIASSSVSPSQQSPSTHFALANVKNQPTIEELQNELDQLHDKLDELTRENQMLKNRTQEFDTIYEENEYLYAEKSQWNEEIERTRIRELVLEQEIRTLKEREKEFLVTNDSNANNLSATQSKLKIDWLHQTNNQLELEIVRLREQLDLLAKKCQEIKKESIHKDEHYKQLLAVAEDKQQLPQELVRLERIKVEMESQMEKERQDYQKMIAGLEEQTEKREQKYSSLYETILKLQNDYRQKELDYVQQMEDVIKQRDELHVKVNLLQNEYEQIQQENKALKEEIKSKDEINRDLKLAVTSSNNDTQTIYNQLRQLNTNLTDLQHKYERDIAERDKQIEMLQNDEKQIISNYDGDLLHAHQTIIQLQHDNKQYLNQIETYRSNCDKLQTEVKDKQHFLKQIQNDLTERSALHININNQLSQENKGRIAKIAELEQAVSEEQKRNVELQQTVQALELEVMESRAIAKESLEKSQELERRFHETDKNFEETIRTQINETAEPTRRELNLLRAELVTKSDQITRSQHTIEEEKLKRQRLEMKLKRLKDEYVNIRKELYNRIEENNTLQHELVECRFKNDYNIHVTNQTFNALKTPNEKEPTAAVQLYLKEKSENQHWQLKCRTYQQKVEQLQKNYELTKEKHKQRLQEERELFERTKNKYFEHLKNVQRDLHETRQLLEKDTELKLNQESAYQQLIDERRQLLTSMVDKDAKVREMRRENLLLTSKIQLLEDQMENLNERVDRTLRERNQLRREINSVRFDSNICIEASTRSSPSPSPSRATHIESTTWNQPVHHKESFGFANDHQCGASPVS</sequence>
<evidence type="ECO:0000313" key="4">
    <source>
        <dbReference type="EMBL" id="CAF4299312.1"/>
    </source>
</evidence>
<dbReference type="EMBL" id="CAJOBR010001270">
    <property type="protein sequence ID" value="CAF4593491.1"/>
    <property type="molecule type" value="Genomic_DNA"/>
</dbReference>
<evidence type="ECO:0000313" key="7">
    <source>
        <dbReference type="Proteomes" id="UP000663873"/>
    </source>
</evidence>
<feature type="coiled-coil region" evidence="1">
    <location>
        <begin position="429"/>
        <end position="456"/>
    </location>
</feature>